<dbReference type="Proteomes" id="UP001055811">
    <property type="component" value="Linkage Group LG05"/>
</dbReference>
<reference evidence="2" key="1">
    <citation type="journal article" date="2022" name="Mol. Ecol. Resour.">
        <title>The genomes of chicory, endive, great burdock and yacon provide insights into Asteraceae palaeo-polyploidization history and plant inulin production.</title>
        <authorList>
            <person name="Fan W."/>
            <person name="Wang S."/>
            <person name="Wang H."/>
            <person name="Wang A."/>
            <person name="Jiang F."/>
            <person name="Liu H."/>
            <person name="Zhao H."/>
            <person name="Xu D."/>
            <person name="Zhang Y."/>
        </authorList>
    </citation>
    <scope>NUCLEOTIDE SEQUENCE [LARGE SCALE GENOMIC DNA]</scope>
    <source>
        <strain evidence="2">cv. Punajuju</strain>
    </source>
</reference>
<protein>
    <submittedName>
        <fullName evidence="1">Uncharacterized protein</fullName>
    </submittedName>
</protein>
<evidence type="ECO:0000313" key="2">
    <source>
        <dbReference type="Proteomes" id="UP001055811"/>
    </source>
</evidence>
<sequence length="100" mass="11556">MHLIPYAQVTPFTLAEKSMTRIRLCLGRYCALDQLTLNRPACTSPSVPSAVDCNTSPIADRLEMLNLRHTSTMDYSWYLHIVENKTLPRIVVLNNLFWFR</sequence>
<dbReference type="EMBL" id="CM042013">
    <property type="protein sequence ID" value="KAI3738064.1"/>
    <property type="molecule type" value="Genomic_DNA"/>
</dbReference>
<comment type="caution">
    <text evidence="1">The sequence shown here is derived from an EMBL/GenBank/DDBJ whole genome shotgun (WGS) entry which is preliminary data.</text>
</comment>
<reference evidence="1 2" key="2">
    <citation type="journal article" date="2022" name="Mol. Ecol. Resour.">
        <title>The genomes of chicory, endive, great burdock and yacon provide insights into Asteraceae paleo-polyploidization history and plant inulin production.</title>
        <authorList>
            <person name="Fan W."/>
            <person name="Wang S."/>
            <person name="Wang H."/>
            <person name="Wang A."/>
            <person name="Jiang F."/>
            <person name="Liu H."/>
            <person name="Zhao H."/>
            <person name="Xu D."/>
            <person name="Zhang Y."/>
        </authorList>
    </citation>
    <scope>NUCLEOTIDE SEQUENCE [LARGE SCALE GENOMIC DNA]</scope>
    <source>
        <strain evidence="2">cv. Punajuju</strain>
        <tissue evidence="1">Leaves</tissue>
    </source>
</reference>
<proteinExistence type="predicted"/>
<evidence type="ECO:0000313" key="1">
    <source>
        <dbReference type="EMBL" id="KAI3738064.1"/>
    </source>
</evidence>
<accession>A0ACB9CUT3</accession>
<name>A0ACB9CUT3_CICIN</name>
<gene>
    <name evidence="1" type="ORF">L2E82_28082</name>
</gene>
<organism evidence="1 2">
    <name type="scientific">Cichorium intybus</name>
    <name type="common">Chicory</name>
    <dbReference type="NCBI Taxonomy" id="13427"/>
    <lineage>
        <taxon>Eukaryota</taxon>
        <taxon>Viridiplantae</taxon>
        <taxon>Streptophyta</taxon>
        <taxon>Embryophyta</taxon>
        <taxon>Tracheophyta</taxon>
        <taxon>Spermatophyta</taxon>
        <taxon>Magnoliopsida</taxon>
        <taxon>eudicotyledons</taxon>
        <taxon>Gunneridae</taxon>
        <taxon>Pentapetalae</taxon>
        <taxon>asterids</taxon>
        <taxon>campanulids</taxon>
        <taxon>Asterales</taxon>
        <taxon>Asteraceae</taxon>
        <taxon>Cichorioideae</taxon>
        <taxon>Cichorieae</taxon>
        <taxon>Cichoriinae</taxon>
        <taxon>Cichorium</taxon>
    </lineage>
</organism>
<keyword evidence="2" id="KW-1185">Reference proteome</keyword>